<dbReference type="EMBL" id="JACRTD010000004">
    <property type="protein sequence ID" value="MBC8585274.1"/>
    <property type="molecule type" value="Genomic_DNA"/>
</dbReference>
<evidence type="ECO:0000256" key="1">
    <source>
        <dbReference type="SAM" id="MobiDB-lite"/>
    </source>
</evidence>
<proteinExistence type="predicted"/>
<dbReference type="InterPro" id="IPR050490">
    <property type="entry name" value="Bact_solute-bd_prot1"/>
</dbReference>
<feature type="compositionally biased region" description="Low complexity" evidence="1">
    <location>
        <begin position="29"/>
        <end position="46"/>
    </location>
</feature>
<dbReference type="Proteomes" id="UP000623678">
    <property type="component" value="Unassembled WGS sequence"/>
</dbReference>
<keyword evidence="4" id="KW-1185">Reference proteome</keyword>
<feature type="region of interest" description="Disordered" evidence="1">
    <location>
        <begin position="29"/>
        <end position="52"/>
    </location>
</feature>
<keyword evidence="2" id="KW-0732">Signal</keyword>
<dbReference type="CDD" id="cd13585">
    <property type="entry name" value="PBP2_TMBP_like"/>
    <property type="match status" value="1"/>
</dbReference>
<reference evidence="3" key="1">
    <citation type="submission" date="2020-08" db="EMBL/GenBank/DDBJ databases">
        <title>Genome public.</title>
        <authorList>
            <person name="Liu C."/>
            <person name="Sun Q."/>
        </authorList>
    </citation>
    <scope>NUCLEOTIDE SEQUENCE</scope>
    <source>
        <strain evidence="3">NSJ-64</strain>
    </source>
</reference>
<evidence type="ECO:0000313" key="3">
    <source>
        <dbReference type="EMBL" id="MBC8585274.1"/>
    </source>
</evidence>
<evidence type="ECO:0000313" key="4">
    <source>
        <dbReference type="Proteomes" id="UP000623678"/>
    </source>
</evidence>
<name>A0A926ERQ2_9FIRM</name>
<sequence length="471" mass="51778">MKKRLVALFLAVIFCLSLITGCGGGDTPGADAPASDAPTAPEASSEQDPATLTEKDYWRQCEGEEIIFATYVGGEADYVDSLLSEFYDLTGINVTIEQYPEDQLYQKVQIDTVSGTGSIDCFTMDMMRMPEFASSGYLTKVQGYIDNPQFTDKEWYQPDDILAGPLSTAKYNGELYGIPYTGETNILMYRKDLLEAAGCQVPTNFDELWDVASKIHSKETAGIALRGQRGSGMNIYTWTQFFRGFGGEFFVDFPNDMTPTVNTPEAIEATKYYAEILQNYGPQGVANWTNMEVYTGQASGKVAMTMDANAFAAIIEDENTSKTRGLWGCAMVPGGKGGSWPAIYSHTMCINEFSQSKDAAWLFVQWVTSPEMTLKRGLKTGVPARASSWEAPEMKEQLSYICDGTYTDVCLESLQKADASYRPIFPNWNEMGDILGIAVQDVIAGGSTAEEALNKAQADIETMLKQKGYLS</sequence>
<feature type="chain" id="PRO_5039410142" evidence="2">
    <location>
        <begin position="25"/>
        <end position="471"/>
    </location>
</feature>
<dbReference type="RefSeq" id="WP_262395058.1">
    <property type="nucleotide sequence ID" value="NZ_JACRTD010000004.1"/>
</dbReference>
<dbReference type="Pfam" id="PF01547">
    <property type="entry name" value="SBP_bac_1"/>
    <property type="match status" value="1"/>
</dbReference>
<gene>
    <name evidence="3" type="ORF">H8705_06725</name>
</gene>
<dbReference type="AlphaFoldDB" id="A0A926ERQ2"/>
<dbReference type="PROSITE" id="PS51257">
    <property type="entry name" value="PROKAR_LIPOPROTEIN"/>
    <property type="match status" value="1"/>
</dbReference>
<comment type="caution">
    <text evidence="3">The sequence shown here is derived from an EMBL/GenBank/DDBJ whole genome shotgun (WGS) entry which is preliminary data.</text>
</comment>
<dbReference type="Gene3D" id="3.40.190.10">
    <property type="entry name" value="Periplasmic binding protein-like II"/>
    <property type="match status" value="2"/>
</dbReference>
<dbReference type="SUPFAM" id="SSF53850">
    <property type="entry name" value="Periplasmic binding protein-like II"/>
    <property type="match status" value="1"/>
</dbReference>
<accession>A0A926ERQ2</accession>
<feature type="signal peptide" evidence="2">
    <location>
        <begin position="1"/>
        <end position="24"/>
    </location>
</feature>
<dbReference type="PANTHER" id="PTHR43649">
    <property type="entry name" value="ARABINOSE-BINDING PROTEIN-RELATED"/>
    <property type="match status" value="1"/>
</dbReference>
<evidence type="ECO:0000256" key="2">
    <source>
        <dbReference type="SAM" id="SignalP"/>
    </source>
</evidence>
<protein>
    <submittedName>
        <fullName evidence="3">Sugar ABC transporter substrate-binding protein</fullName>
    </submittedName>
</protein>
<dbReference type="PANTHER" id="PTHR43649:SF12">
    <property type="entry name" value="DIACETYLCHITOBIOSE BINDING PROTEIN DASA"/>
    <property type="match status" value="1"/>
</dbReference>
<dbReference type="InterPro" id="IPR006059">
    <property type="entry name" value="SBP"/>
</dbReference>
<organism evidence="3 4">
    <name type="scientific">Youxingia wuxianensis</name>
    <dbReference type="NCBI Taxonomy" id="2763678"/>
    <lineage>
        <taxon>Bacteria</taxon>
        <taxon>Bacillati</taxon>
        <taxon>Bacillota</taxon>
        <taxon>Clostridia</taxon>
        <taxon>Eubacteriales</taxon>
        <taxon>Oscillospiraceae</taxon>
        <taxon>Youxingia</taxon>
    </lineage>
</organism>